<evidence type="ECO:0000256" key="1">
    <source>
        <dbReference type="SAM" id="Phobius"/>
    </source>
</evidence>
<comment type="caution">
    <text evidence="3">The sequence shown here is derived from an EMBL/GenBank/DDBJ whole genome shotgun (WGS) entry which is preliminary data.</text>
</comment>
<accession>A0A8T4L8H1</accession>
<keyword evidence="1" id="KW-1133">Transmembrane helix</keyword>
<dbReference type="AlphaFoldDB" id="A0A8T4L8H1"/>
<evidence type="ECO:0000259" key="2">
    <source>
        <dbReference type="Pfam" id="PF24034"/>
    </source>
</evidence>
<gene>
    <name evidence="3" type="ORF">J4215_00645</name>
</gene>
<evidence type="ECO:0000313" key="4">
    <source>
        <dbReference type="Proteomes" id="UP000675968"/>
    </source>
</evidence>
<feature type="transmembrane region" description="Helical" evidence="1">
    <location>
        <begin position="12"/>
        <end position="29"/>
    </location>
</feature>
<sequence length="172" mass="19279">MEVKIDFSNKQTISGFIILLSIIGLAFYLPDLILQTNPTVCTINGVCEHEQRLNLLTEMVPVFILAGIVIGAAVFFFMSSRLDTQQKDLKKVTDALVQFLGKDEKLVVQKLLENDGKVLQAEVSHIEGIGKLKSHRIIQRLMDRGVIERETYGKTNIIKLNPGLKDTLLSKK</sequence>
<feature type="domain" description="DUF7343" evidence="2">
    <location>
        <begin position="102"/>
        <end position="160"/>
    </location>
</feature>
<dbReference type="Pfam" id="PF24034">
    <property type="entry name" value="DUF7343"/>
    <property type="match status" value="1"/>
</dbReference>
<keyword evidence="1" id="KW-0472">Membrane</keyword>
<dbReference type="EMBL" id="JAGVWC010000006">
    <property type="protein sequence ID" value="MBS3061070.1"/>
    <property type="molecule type" value="Genomic_DNA"/>
</dbReference>
<organism evidence="3 4">
    <name type="scientific">Candidatus Iainarchaeum sp</name>
    <dbReference type="NCBI Taxonomy" id="3101447"/>
    <lineage>
        <taxon>Archaea</taxon>
        <taxon>Candidatus Iainarchaeota</taxon>
        <taxon>Candidatus Iainarchaeia</taxon>
        <taxon>Candidatus Iainarchaeales</taxon>
        <taxon>Candidatus Iainarchaeaceae</taxon>
        <taxon>Candidatus Iainarchaeum</taxon>
    </lineage>
</organism>
<protein>
    <recommendedName>
        <fullName evidence="2">DUF7343 domain-containing protein</fullName>
    </recommendedName>
</protein>
<dbReference type="InterPro" id="IPR055767">
    <property type="entry name" value="DUF7343"/>
</dbReference>
<proteinExistence type="predicted"/>
<keyword evidence="1" id="KW-0812">Transmembrane</keyword>
<reference evidence="3" key="1">
    <citation type="submission" date="2021-03" db="EMBL/GenBank/DDBJ databases">
        <authorList>
            <person name="Jaffe A."/>
        </authorList>
    </citation>
    <scope>NUCLEOTIDE SEQUENCE</scope>
    <source>
        <strain evidence="3">RIFCSPLOWO2_01_FULL_AR10_48_17</strain>
    </source>
</reference>
<name>A0A8T4L8H1_9ARCH</name>
<evidence type="ECO:0000313" key="3">
    <source>
        <dbReference type="EMBL" id="MBS3061070.1"/>
    </source>
</evidence>
<reference evidence="3" key="2">
    <citation type="submission" date="2021-05" db="EMBL/GenBank/DDBJ databases">
        <title>Protein family content uncovers lineage relationships and bacterial pathway maintenance mechanisms in DPANN archaea.</title>
        <authorList>
            <person name="Castelle C.J."/>
            <person name="Meheust R."/>
            <person name="Jaffe A.L."/>
            <person name="Seitz K."/>
            <person name="Gong X."/>
            <person name="Baker B.J."/>
            <person name="Banfield J.F."/>
        </authorList>
    </citation>
    <scope>NUCLEOTIDE SEQUENCE</scope>
    <source>
        <strain evidence="3">RIFCSPLOWO2_01_FULL_AR10_48_17</strain>
    </source>
</reference>
<dbReference type="Proteomes" id="UP000675968">
    <property type="component" value="Unassembled WGS sequence"/>
</dbReference>
<feature type="transmembrane region" description="Helical" evidence="1">
    <location>
        <begin position="59"/>
        <end position="78"/>
    </location>
</feature>